<accession>A0ACC9CYR8</accession>
<comment type="caution">
    <text evidence="1">The sequence shown here is derived from an EMBL/GenBank/DDBJ whole genome shotgun (WGS) entry which is preliminary data.</text>
</comment>
<sequence>MMKKIDRRKFLKVMGAVGAVCTMTALTGCSGGGGSAPSSDGSVPLSYLEPFNGSVVWNNLTPTDPFGCTYANGVNYMVFRRYECYWTNTRYNAALTIFYGEVEYLLDKKYKKLTMNLNAYKEAGEYGWGKINVYADGNLVKTSPEIVKKTKDTVKFEVDVSNVNYLKIVPEVSTGGSNYYGEMILWDVKLWP</sequence>
<reference evidence="1 2" key="1">
    <citation type="journal article" date="2017" name="Front. Microbiol.">
        <title>New Insights into the Diversity of the Genus Faecalibacterium.</title>
        <authorList>
            <person name="Benevides L."/>
            <person name="Burman S."/>
            <person name="Martin R."/>
            <person name="Robert V."/>
            <person name="Thomas M."/>
            <person name="Miquel S."/>
            <person name="Chain F."/>
            <person name="Sokol H."/>
            <person name="Bermudez-Humaran L.G."/>
            <person name="Morrison M."/>
            <person name="Langella P."/>
            <person name="Azevedo V.A."/>
            <person name="Chatel J.M."/>
            <person name="Soares S."/>
        </authorList>
    </citation>
    <scope>NUCLEOTIDE SEQUENCE [LARGE SCALE GENOMIC DNA]</scope>
    <source>
        <strain evidence="2">CNCM I-4541</strain>
    </source>
</reference>
<name>A0ACC9CYR8_9FIRM</name>
<protein>
    <submittedName>
        <fullName evidence="1">Uncharacterized protein</fullName>
    </submittedName>
</protein>
<dbReference type="EMBL" id="NMTR01000021">
    <property type="protein sequence ID" value="PDX60904.1"/>
    <property type="molecule type" value="Genomic_DNA"/>
</dbReference>
<proteinExistence type="predicted"/>
<evidence type="ECO:0000313" key="1">
    <source>
        <dbReference type="EMBL" id="PDX60904.1"/>
    </source>
</evidence>
<dbReference type="Proteomes" id="UP000220959">
    <property type="component" value="Unassembled WGS sequence"/>
</dbReference>
<keyword evidence="2" id="KW-1185">Reference proteome</keyword>
<evidence type="ECO:0000313" key="2">
    <source>
        <dbReference type="Proteomes" id="UP000220959"/>
    </source>
</evidence>
<gene>
    <name evidence="1" type="ORF">CGS49_13145</name>
</gene>
<organism evidence="1 2">
    <name type="scientific">Faecalibacterium langellae</name>
    <dbReference type="NCBI Taxonomy" id="3435293"/>
    <lineage>
        <taxon>Bacteria</taxon>
        <taxon>Bacillati</taxon>
        <taxon>Bacillota</taxon>
        <taxon>Clostridia</taxon>
        <taxon>Eubacteriales</taxon>
        <taxon>Oscillospiraceae</taxon>
        <taxon>Faecalibacterium</taxon>
    </lineage>
</organism>